<dbReference type="GO" id="GO:0006098">
    <property type="term" value="P:pentose-phosphate shunt"/>
    <property type="evidence" value="ECO:0007669"/>
    <property type="project" value="UniProtKB-UniPathway"/>
</dbReference>
<evidence type="ECO:0000256" key="5">
    <source>
        <dbReference type="ARBA" id="ARBA00013198"/>
    </source>
</evidence>
<evidence type="ECO:0000313" key="10">
    <source>
        <dbReference type="Proteomes" id="UP000293638"/>
    </source>
</evidence>
<dbReference type="UniPathway" id="UPA00115">
    <property type="reaction ID" value="UER00409"/>
</dbReference>
<dbReference type="PANTHER" id="PTHR11054">
    <property type="entry name" value="6-PHOSPHOGLUCONOLACTONASE"/>
    <property type="match status" value="1"/>
</dbReference>
<proteinExistence type="inferred from homology"/>
<dbReference type="InterPro" id="IPR039104">
    <property type="entry name" value="6PGL"/>
</dbReference>
<evidence type="ECO:0000256" key="1">
    <source>
        <dbReference type="ARBA" id="ARBA00000832"/>
    </source>
</evidence>
<dbReference type="AlphaFoldDB" id="A0A4Q7NGA2"/>
<comment type="function">
    <text evidence="2 7">Hydrolysis of 6-phosphogluconolactone to 6-phosphogluconate.</text>
</comment>
<dbReference type="Proteomes" id="UP000293638">
    <property type="component" value="Unassembled WGS sequence"/>
</dbReference>
<dbReference type="GO" id="GO:0017057">
    <property type="term" value="F:6-phosphogluconolactonase activity"/>
    <property type="evidence" value="ECO:0007669"/>
    <property type="project" value="UniProtKB-UniRule"/>
</dbReference>
<dbReference type="SUPFAM" id="SSF100950">
    <property type="entry name" value="NagB/RpiA/CoA transferase-like"/>
    <property type="match status" value="1"/>
</dbReference>
<dbReference type="InterPro" id="IPR037171">
    <property type="entry name" value="NagB/RpiA_transferase-like"/>
</dbReference>
<dbReference type="EC" id="3.1.1.31" evidence="5 7"/>
<evidence type="ECO:0000256" key="4">
    <source>
        <dbReference type="ARBA" id="ARBA00010662"/>
    </source>
</evidence>
<evidence type="ECO:0000256" key="2">
    <source>
        <dbReference type="ARBA" id="ARBA00002681"/>
    </source>
</evidence>
<evidence type="ECO:0000313" key="9">
    <source>
        <dbReference type="EMBL" id="RZS82814.1"/>
    </source>
</evidence>
<evidence type="ECO:0000256" key="7">
    <source>
        <dbReference type="RuleBase" id="RU365095"/>
    </source>
</evidence>
<evidence type="ECO:0000256" key="3">
    <source>
        <dbReference type="ARBA" id="ARBA00004961"/>
    </source>
</evidence>
<accession>A0A4Q7NGA2</accession>
<comment type="pathway">
    <text evidence="3 7">Carbohydrate degradation; pentose phosphate pathway; D-ribulose 5-phosphate from D-glucose 6-phosphate (oxidative stage): step 2/3.</text>
</comment>
<comment type="catalytic activity">
    <reaction evidence="1 7">
        <text>6-phospho-D-glucono-1,5-lactone + H2O = 6-phospho-D-gluconate + H(+)</text>
        <dbReference type="Rhea" id="RHEA:12556"/>
        <dbReference type="ChEBI" id="CHEBI:15377"/>
        <dbReference type="ChEBI" id="CHEBI:15378"/>
        <dbReference type="ChEBI" id="CHEBI:57955"/>
        <dbReference type="ChEBI" id="CHEBI:58759"/>
        <dbReference type="EC" id="3.1.1.31"/>
    </reaction>
</comment>
<evidence type="ECO:0000259" key="8">
    <source>
        <dbReference type="Pfam" id="PF01182"/>
    </source>
</evidence>
<dbReference type="OrthoDB" id="9810967at2"/>
<protein>
    <recommendedName>
        <fullName evidence="6 7">6-phosphogluconolactonase</fullName>
        <shortName evidence="7">6PGL</shortName>
        <ecNumber evidence="5 7">3.1.1.31</ecNumber>
    </recommendedName>
</protein>
<evidence type="ECO:0000256" key="6">
    <source>
        <dbReference type="ARBA" id="ARBA00020337"/>
    </source>
</evidence>
<organism evidence="9 10">
    <name type="scientific">Motilibacter rhizosphaerae</name>
    <dbReference type="NCBI Taxonomy" id="598652"/>
    <lineage>
        <taxon>Bacteria</taxon>
        <taxon>Bacillati</taxon>
        <taxon>Actinomycetota</taxon>
        <taxon>Actinomycetes</taxon>
        <taxon>Motilibacterales</taxon>
        <taxon>Motilibacteraceae</taxon>
        <taxon>Motilibacter</taxon>
    </lineage>
</organism>
<dbReference type="NCBIfam" id="TIGR01198">
    <property type="entry name" value="pgl"/>
    <property type="match status" value="1"/>
</dbReference>
<dbReference type="Gene3D" id="3.40.50.1360">
    <property type="match status" value="1"/>
</dbReference>
<sequence>MSAAERVVAPDATALAGVVADALVSAMAAAQAARGAAALVLTGGGIGTATLRALAERAESVDWSTVQLWWGDERYLPTGDPERNETGAREALIDALPIDPAQVHPVPGPDASTSVEEAAAYYARELADAGSGGLPVIDVVLLGVGPDAHIASLFPGHPALADDALAVPVHDSPKPPPTRVSLSRRSITAAREVWLLAAGAEKADAVLLAAGTEDPRVAPAGSVTGRERTVWFLDSAAAQRLPA</sequence>
<name>A0A4Q7NGA2_9ACTN</name>
<comment type="caution">
    <text evidence="9">The sequence shown here is derived from an EMBL/GenBank/DDBJ whole genome shotgun (WGS) entry which is preliminary data.</text>
</comment>
<dbReference type="RefSeq" id="WP_130493953.1">
    <property type="nucleotide sequence ID" value="NZ_SGXD01000004.1"/>
</dbReference>
<keyword evidence="10" id="KW-1185">Reference proteome</keyword>
<reference evidence="9 10" key="1">
    <citation type="submission" date="2019-02" db="EMBL/GenBank/DDBJ databases">
        <title>Genomic Encyclopedia of Type Strains, Phase IV (KMG-IV): sequencing the most valuable type-strain genomes for metagenomic binning, comparative biology and taxonomic classification.</title>
        <authorList>
            <person name="Goeker M."/>
        </authorList>
    </citation>
    <scope>NUCLEOTIDE SEQUENCE [LARGE SCALE GENOMIC DNA]</scope>
    <source>
        <strain evidence="9 10">DSM 45622</strain>
    </source>
</reference>
<dbReference type="EMBL" id="SGXD01000004">
    <property type="protein sequence ID" value="RZS82814.1"/>
    <property type="molecule type" value="Genomic_DNA"/>
</dbReference>
<dbReference type="PANTHER" id="PTHR11054:SF0">
    <property type="entry name" value="6-PHOSPHOGLUCONOLACTONASE"/>
    <property type="match status" value="1"/>
</dbReference>
<comment type="similarity">
    <text evidence="4 7">Belongs to the glucosamine/galactosamine-6-phosphate isomerase family. 6-phosphogluconolactonase subfamily.</text>
</comment>
<dbReference type="CDD" id="cd01400">
    <property type="entry name" value="6PGL"/>
    <property type="match status" value="1"/>
</dbReference>
<dbReference type="InterPro" id="IPR006148">
    <property type="entry name" value="Glc/Gal-6P_isomerase"/>
</dbReference>
<gene>
    <name evidence="7" type="primary">pgl</name>
    <name evidence="9" type="ORF">EV189_3209</name>
</gene>
<dbReference type="GO" id="GO:0005975">
    <property type="term" value="P:carbohydrate metabolic process"/>
    <property type="evidence" value="ECO:0007669"/>
    <property type="project" value="UniProtKB-UniRule"/>
</dbReference>
<dbReference type="Pfam" id="PF01182">
    <property type="entry name" value="Glucosamine_iso"/>
    <property type="match status" value="1"/>
</dbReference>
<dbReference type="InterPro" id="IPR005900">
    <property type="entry name" value="6-phosphogluconolactonase_DevB"/>
</dbReference>
<keyword evidence="7" id="KW-0378">Hydrolase</keyword>
<feature type="domain" description="Glucosamine/galactosamine-6-phosphate isomerase" evidence="8">
    <location>
        <begin position="10"/>
        <end position="231"/>
    </location>
</feature>